<dbReference type="AlphaFoldDB" id="A0A7M5UKC1"/>
<dbReference type="Pfam" id="PF07707">
    <property type="entry name" value="BACK"/>
    <property type="match status" value="1"/>
</dbReference>
<name>A0A7M5UKC1_9CNID</name>
<evidence type="ECO:0000313" key="2">
    <source>
        <dbReference type="EnsemblMetazoa" id="CLYHEMP002063.1"/>
    </source>
</evidence>
<evidence type="ECO:0000259" key="1">
    <source>
        <dbReference type="SMART" id="SM00875"/>
    </source>
</evidence>
<feature type="domain" description="BACK" evidence="1">
    <location>
        <begin position="24"/>
        <end position="123"/>
    </location>
</feature>
<keyword evidence="3" id="KW-1185">Reference proteome</keyword>
<dbReference type="InterPro" id="IPR011705">
    <property type="entry name" value="BACK"/>
</dbReference>
<organism evidence="2 3">
    <name type="scientific">Clytia hemisphaerica</name>
    <dbReference type="NCBI Taxonomy" id="252671"/>
    <lineage>
        <taxon>Eukaryota</taxon>
        <taxon>Metazoa</taxon>
        <taxon>Cnidaria</taxon>
        <taxon>Hydrozoa</taxon>
        <taxon>Hydroidolina</taxon>
        <taxon>Leptothecata</taxon>
        <taxon>Obeliida</taxon>
        <taxon>Clytiidae</taxon>
        <taxon>Clytia</taxon>
    </lineage>
</organism>
<proteinExistence type="predicted"/>
<dbReference type="OrthoDB" id="10665117at2759"/>
<reference evidence="2" key="1">
    <citation type="submission" date="2021-01" db="UniProtKB">
        <authorList>
            <consortium name="EnsemblMetazoa"/>
        </authorList>
    </citation>
    <scope>IDENTIFICATION</scope>
</reference>
<accession>A0A7M5UKC1</accession>
<dbReference type="EnsemblMetazoa" id="CLYHEMT002063.1">
    <property type="protein sequence ID" value="CLYHEMP002063.1"/>
    <property type="gene ID" value="CLYHEMG002063"/>
</dbReference>
<dbReference type="Gene3D" id="1.25.40.420">
    <property type="match status" value="1"/>
</dbReference>
<protein>
    <recommendedName>
        <fullName evidence="1">BACK domain-containing protein</fullName>
    </recommendedName>
</protein>
<evidence type="ECO:0000313" key="3">
    <source>
        <dbReference type="Proteomes" id="UP000594262"/>
    </source>
</evidence>
<dbReference type="CDD" id="cd14733">
    <property type="entry name" value="BACK"/>
    <property type="match status" value="1"/>
</dbReference>
<dbReference type="SMART" id="SM00875">
    <property type="entry name" value="BACK"/>
    <property type="match status" value="1"/>
</dbReference>
<dbReference type="Proteomes" id="UP000594262">
    <property type="component" value="Unplaced"/>
</dbReference>
<dbReference type="PANTHER" id="PTHR45632">
    <property type="entry name" value="LD33804P"/>
    <property type="match status" value="1"/>
</dbReference>
<sequence length="355" mass="41341">MYQVQSLKGLSTTSLIKDINKENALEYFLIATKFNVERLSDKCCKKIAIKQTSNSNEFKELPLKYLKALLSHPYFNPPEDDKYRAVVKWLQYDQTNRQIHFDDVMSLFCYHKLSSKFSYQQMHKLYQKNGRKRSYGEVCSGYLGCPENHIKEPSTLEELKALFGNRCIQLSENLHMVNSFKYKYGSLGRKVPKEMNKLRIGIQRGCHAGNYTKNSLEQEIMFGDHHVEVFFQNTKDADHTFIVTGDYNIQRGCYNFVQLPKVCLILGLQPKAPPNPELTHKTDPSKDTGRMLRYPMVCVIGGSEVDMDDAIRFACSLNLRNHRCDICQRIDKDNYRFMNIWSASAKKVRYQHLNH</sequence>